<evidence type="ECO:0000313" key="4">
    <source>
        <dbReference type="EMBL" id="KAE9176714.1"/>
    </source>
</evidence>
<dbReference type="InterPro" id="IPR043502">
    <property type="entry name" value="DNA/RNA_pol_sf"/>
</dbReference>
<dbReference type="Gene3D" id="4.10.60.10">
    <property type="entry name" value="Zinc finger, CCHC-type"/>
    <property type="match status" value="1"/>
</dbReference>
<dbReference type="SUPFAM" id="SSF50630">
    <property type="entry name" value="Acid proteases"/>
    <property type="match status" value="1"/>
</dbReference>
<dbReference type="GO" id="GO:0008270">
    <property type="term" value="F:zinc ion binding"/>
    <property type="evidence" value="ECO:0007669"/>
    <property type="project" value="UniProtKB-KW"/>
</dbReference>
<dbReference type="Gene3D" id="3.10.10.10">
    <property type="entry name" value="HIV Type 1 Reverse Transcriptase, subunit A, domain 1"/>
    <property type="match status" value="1"/>
</dbReference>
<evidence type="ECO:0000256" key="2">
    <source>
        <dbReference type="SAM" id="MobiDB-lite"/>
    </source>
</evidence>
<dbReference type="PANTHER" id="PTHR15503:SF22">
    <property type="entry name" value="TRANSPOSON TY3-I GAG POLYPROTEIN"/>
    <property type="match status" value="1"/>
</dbReference>
<organism evidence="4 5">
    <name type="scientific">Phytophthora fragariae</name>
    <dbReference type="NCBI Taxonomy" id="53985"/>
    <lineage>
        <taxon>Eukaryota</taxon>
        <taxon>Sar</taxon>
        <taxon>Stramenopiles</taxon>
        <taxon>Oomycota</taxon>
        <taxon>Peronosporomycetes</taxon>
        <taxon>Peronosporales</taxon>
        <taxon>Peronosporaceae</taxon>
        <taxon>Phytophthora</taxon>
    </lineage>
</organism>
<feature type="compositionally biased region" description="Low complexity" evidence="2">
    <location>
        <begin position="41"/>
        <end position="56"/>
    </location>
</feature>
<evidence type="ECO:0000259" key="3">
    <source>
        <dbReference type="PROSITE" id="PS50158"/>
    </source>
</evidence>
<feature type="region of interest" description="Disordered" evidence="2">
    <location>
        <begin position="41"/>
        <end position="66"/>
    </location>
</feature>
<dbReference type="InterPro" id="IPR032567">
    <property type="entry name" value="RTL1-rel"/>
</dbReference>
<feature type="domain" description="CCHC-type" evidence="3">
    <location>
        <begin position="271"/>
        <end position="286"/>
    </location>
</feature>
<proteinExistence type="predicted"/>
<dbReference type="Gene3D" id="2.40.70.10">
    <property type="entry name" value="Acid Proteases"/>
    <property type="match status" value="1"/>
</dbReference>
<dbReference type="PROSITE" id="PS50158">
    <property type="entry name" value="ZF_CCHC"/>
    <property type="match status" value="1"/>
</dbReference>
<keyword evidence="1" id="KW-0479">Metal-binding</keyword>
<dbReference type="InterPro" id="IPR001878">
    <property type="entry name" value="Znf_CCHC"/>
</dbReference>
<sequence>MDEAAMQHADSVQQMFASPAAMMHEQQQFMAQTAELQRQMAATLQQQQQSTSQQQQPSVADSSSLDTREYRAEGITMPKFSGTKDDDVADYLFSAKLYFESMNIKYGADSPQQRPLSLLVANLKGPAAAWYREYVSHDGNFLHSVTQFEELLTSEFTTPDRQEHLRDQLLRLRQNNFTCLEDYVAAFRHIICKVEEMSDIDKVMHFQKGLVVEIKQKVKLRQFRNTTDAISFALMSTTPSAVVTSRRGADPNGNRESRFVSREECLRSNICFYCKEPGHRLATCPKRPARNNPRGSSRPPQRRGSFRANQGSFRRIVEDDDVSDDDDDAYADNRDDHVEVIDSLQLNMVSLDAKLSPNRELLRFKGAMNDQAVRVLIDRGAERNIVRPGLAQHYVEATKVTAERFDGTTTPARTAQQCLETICFHGRAFNDVSLFEWGVSSNQDVILGLPWLVQVNPIINWQTGVMRFPNQRVVHDFDSVNSSLEVAGPTVASVEVKPEFLQHPLPPNLRQQIDDRVKAVYFSMPLGPSSLAALEHQTLPRIFDDEGDDGTDASPLCVLADAEFEKKVKADEYVELYHVTVKTSPEVKSVPLQLQAVLEEFADVFPAELTPGLPPSRSIEHEVVLKPGATPSNRAPFRFSKVEQETLDIFVAELLKKNWVEVSDSPWVSNIFGVPKKDPATGKFPSRLEWLHSNNPHMPIRWVIDYRLVNAASDVAKIPLPHIEQLFDRMDEP</sequence>
<feature type="compositionally biased region" description="Low complexity" evidence="2">
    <location>
        <begin position="290"/>
        <end position="299"/>
    </location>
</feature>
<evidence type="ECO:0000313" key="5">
    <source>
        <dbReference type="Proteomes" id="UP000440367"/>
    </source>
</evidence>
<keyword evidence="1" id="KW-0863">Zinc-finger</keyword>
<feature type="region of interest" description="Disordered" evidence="2">
    <location>
        <begin position="283"/>
        <end position="333"/>
    </location>
</feature>
<feature type="compositionally biased region" description="Acidic residues" evidence="2">
    <location>
        <begin position="318"/>
        <end position="330"/>
    </location>
</feature>
<dbReference type="SUPFAM" id="SSF57756">
    <property type="entry name" value="Retrovirus zinc finger-like domains"/>
    <property type="match status" value="1"/>
</dbReference>
<dbReference type="SUPFAM" id="SSF56672">
    <property type="entry name" value="DNA/RNA polymerases"/>
    <property type="match status" value="1"/>
</dbReference>
<dbReference type="AlphaFoldDB" id="A0A6A3W0H0"/>
<comment type="caution">
    <text evidence="4">The sequence shown here is derived from an EMBL/GenBank/DDBJ whole genome shotgun (WGS) entry which is preliminary data.</text>
</comment>
<dbReference type="SMART" id="SM00343">
    <property type="entry name" value="ZnF_C2HC"/>
    <property type="match status" value="1"/>
</dbReference>
<dbReference type="InterPro" id="IPR021109">
    <property type="entry name" value="Peptidase_aspartic_dom_sf"/>
</dbReference>
<dbReference type="InterPro" id="IPR036875">
    <property type="entry name" value="Znf_CCHC_sf"/>
</dbReference>
<dbReference type="InterPro" id="IPR005162">
    <property type="entry name" value="Retrotrans_gag_dom"/>
</dbReference>
<protein>
    <recommendedName>
        <fullName evidence="3">CCHC-type domain-containing protein</fullName>
    </recommendedName>
</protein>
<evidence type="ECO:0000256" key="1">
    <source>
        <dbReference type="PROSITE-ProRule" id="PRU00047"/>
    </source>
</evidence>
<keyword evidence="1" id="KW-0862">Zinc</keyword>
<dbReference type="CDD" id="cd00303">
    <property type="entry name" value="retropepsin_like"/>
    <property type="match status" value="1"/>
</dbReference>
<reference evidence="4 5" key="1">
    <citation type="submission" date="2018-08" db="EMBL/GenBank/DDBJ databases">
        <title>Genomic investigation of the strawberry pathogen Phytophthora fragariae indicates pathogenicity is determined by transcriptional variation in three key races.</title>
        <authorList>
            <person name="Adams T.M."/>
            <person name="Armitage A.D."/>
            <person name="Sobczyk M.K."/>
            <person name="Bates H.J."/>
            <person name="Dunwell J.M."/>
            <person name="Nellist C.F."/>
            <person name="Harrison R.J."/>
        </authorList>
    </citation>
    <scope>NUCLEOTIDE SEQUENCE [LARGE SCALE GENOMIC DNA]</scope>
    <source>
        <strain evidence="4 5">BC-1</strain>
    </source>
</reference>
<dbReference type="GO" id="GO:0003676">
    <property type="term" value="F:nucleic acid binding"/>
    <property type="evidence" value="ECO:0007669"/>
    <property type="project" value="InterPro"/>
</dbReference>
<dbReference type="PANTHER" id="PTHR15503">
    <property type="entry name" value="LDOC1 RELATED"/>
    <property type="match status" value="1"/>
</dbReference>
<accession>A0A6A3W0H0</accession>
<dbReference type="Pfam" id="PF03732">
    <property type="entry name" value="Retrotrans_gag"/>
    <property type="match status" value="1"/>
</dbReference>
<dbReference type="Proteomes" id="UP000440367">
    <property type="component" value="Unassembled WGS sequence"/>
</dbReference>
<gene>
    <name evidence="4" type="ORF">PF002_g28535</name>
</gene>
<dbReference type="EMBL" id="QXGD01003540">
    <property type="protein sequence ID" value="KAE9176714.1"/>
    <property type="molecule type" value="Genomic_DNA"/>
</dbReference>
<name>A0A6A3W0H0_9STRA</name>